<evidence type="ECO:0000256" key="1">
    <source>
        <dbReference type="SAM" id="Phobius"/>
    </source>
</evidence>
<accession>A0ABV8FQJ8</accession>
<comment type="caution">
    <text evidence="2">The sequence shown here is derived from an EMBL/GenBank/DDBJ whole genome shotgun (WGS) entry which is preliminary data.</text>
</comment>
<name>A0ABV8FQJ8_9ACTN</name>
<sequence length="145" mass="15057">MPVITDPPSSAPAVHPHRDLAGRVLVGIAALGAAAAAADSLWSLSGVEDAIKIVSAWRAYGLAVFGVLFALLAMAPRAYRGVWEVVIFHKLAMALTAVVYQEQGGVAEAGTVVIVDGILTVVLVAGYLLCRGWSRRPQSQPSPAG</sequence>
<proteinExistence type="predicted"/>
<feature type="transmembrane region" description="Helical" evidence="1">
    <location>
        <begin position="112"/>
        <end position="130"/>
    </location>
</feature>
<dbReference type="Proteomes" id="UP001595847">
    <property type="component" value="Unassembled WGS sequence"/>
</dbReference>
<evidence type="ECO:0008006" key="4">
    <source>
        <dbReference type="Google" id="ProtNLM"/>
    </source>
</evidence>
<evidence type="ECO:0000313" key="2">
    <source>
        <dbReference type="EMBL" id="MFC3997583.1"/>
    </source>
</evidence>
<evidence type="ECO:0000313" key="3">
    <source>
        <dbReference type="Proteomes" id="UP001595847"/>
    </source>
</evidence>
<keyword evidence="1" id="KW-0812">Transmembrane</keyword>
<dbReference type="RefSeq" id="WP_378534635.1">
    <property type="nucleotide sequence ID" value="NZ_JBHSBH010000010.1"/>
</dbReference>
<protein>
    <recommendedName>
        <fullName evidence="4">DUF2127 domain-containing protein</fullName>
    </recommendedName>
</protein>
<feature type="transmembrane region" description="Helical" evidence="1">
    <location>
        <begin position="20"/>
        <end position="37"/>
    </location>
</feature>
<organism evidence="2 3">
    <name type="scientific">Nocardiopsis sediminis</name>
    <dbReference type="NCBI Taxonomy" id="1778267"/>
    <lineage>
        <taxon>Bacteria</taxon>
        <taxon>Bacillati</taxon>
        <taxon>Actinomycetota</taxon>
        <taxon>Actinomycetes</taxon>
        <taxon>Streptosporangiales</taxon>
        <taxon>Nocardiopsidaceae</taxon>
        <taxon>Nocardiopsis</taxon>
    </lineage>
</organism>
<feature type="transmembrane region" description="Helical" evidence="1">
    <location>
        <begin position="57"/>
        <end position="75"/>
    </location>
</feature>
<keyword evidence="3" id="KW-1185">Reference proteome</keyword>
<dbReference type="EMBL" id="JBHSBH010000010">
    <property type="protein sequence ID" value="MFC3997583.1"/>
    <property type="molecule type" value="Genomic_DNA"/>
</dbReference>
<keyword evidence="1" id="KW-1133">Transmembrane helix</keyword>
<reference evidence="3" key="1">
    <citation type="journal article" date="2019" name="Int. J. Syst. Evol. Microbiol.">
        <title>The Global Catalogue of Microorganisms (GCM) 10K type strain sequencing project: providing services to taxonomists for standard genome sequencing and annotation.</title>
        <authorList>
            <consortium name="The Broad Institute Genomics Platform"/>
            <consortium name="The Broad Institute Genome Sequencing Center for Infectious Disease"/>
            <person name="Wu L."/>
            <person name="Ma J."/>
        </authorList>
    </citation>
    <scope>NUCLEOTIDE SEQUENCE [LARGE SCALE GENOMIC DNA]</scope>
    <source>
        <strain evidence="3">TBRC 1826</strain>
    </source>
</reference>
<keyword evidence="1" id="KW-0472">Membrane</keyword>
<feature type="transmembrane region" description="Helical" evidence="1">
    <location>
        <begin position="82"/>
        <end position="100"/>
    </location>
</feature>
<gene>
    <name evidence="2" type="ORF">ACFOVU_16740</name>
</gene>